<keyword evidence="1" id="KW-0732">Signal</keyword>
<feature type="chain" id="PRO_5040394638" evidence="1">
    <location>
        <begin position="23"/>
        <end position="847"/>
    </location>
</feature>
<comment type="caution">
    <text evidence="2">The sequence shown here is derived from an EMBL/GenBank/DDBJ whole genome shotgun (WGS) entry which is preliminary data.</text>
</comment>
<keyword evidence="3" id="KW-1185">Reference proteome</keyword>
<sequence length="847" mass="95523">MKSLCYVLAINVVLSAANPLDARNSSDESQTQSRKVKHTISRIFNIPNNQARTVHDGVYYDQLMKMLTSESGGTLKLEERETGTDLADVDTLLNKIKGVYPESESQNEIHIQTNKNVQTVDAESNILGTKERELNADILNEIIQNLTAFNGSNLSGKQIRNGKLVIYYGQNENPSKNAIEINKNVGNSRLNFANIIRIEEAIHNLFIQHKVPENIYYAVKARNVDAKDRIKNLIIAFVKFIASEGQLNSDIINKVKIMIADNNIDIDLGKLLIKSTADVGVIDLDTEPPTNAVSGVMKNIFVDSDVDSENNGQISDVTRTLDFAVINELKPGKETPTVNLSVNAKVFTDPTIASKSLNTLRDNVHKDDSQEIIITKEGNSKLLIPSEVNTKDDVNAMDSNVTSNKNIDEAQKSTSDSVLGTILDYNLAKSKQDNRNHLKAVGLQVVKDPISSNIKDMTTSKDILNKKKIQNHSLKTKVDFETLKTILNKVMGNNIPYLQQVDPNVPVFSNIPVEEYLNYNNGKPFLIYVVFPESEKSKISDPVHDSLIPTEKDNFYEVADGIKAIIRNYFESYNSTPELSGENDLNSILHVIKDEIANKKVEQDIKETNQGTPDNISPDIIIDIIGKSQKTIGRHGQNKMQHPENTEKEVIEYIIKKIYDTKMGENKLNNQDNLDITETITQETDTDQQKKENDIYKQLLILFRNIGHSTIGKGMEKDMFEKLKELLLKLKHSPDDDNTRSITKDPNFFQKYLQAIAKHKSSANEMDMTSEQERIYNLAEELVARLKYLQIELEKRNISRQTQRELIKKEVEEEILKINSDIIASCVEKANKLVELSIEKVLRKSIG</sequence>
<dbReference type="EMBL" id="CALOZG010000085">
    <property type="protein sequence ID" value="CAH4037397.1"/>
    <property type="molecule type" value="Genomic_DNA"/>
</dbReference>
<proteinExistence type="predicted"/>
<evidence type="ECO:0000313" key="3">
    <source>
        <dbReference type="Proteomes" id="UP001152562"/>
    </source>
</evidence>
<organism evidence="2 3">
    <name type="scientific">Pieris brassicae</name>
    <name type="common">White butterfly</name>
    <name type="synonym">Large white butterfly</name>
    <dbReference type="NCBI Taxonomy" id="7116"/>
    <lineage>
        <taxon>Eukaryota</taxon>
        <taxon>Metazoa</taxon>
        <taxon>Ecdysozoa</taxon>
        <taxon>Arthropoda</taxon>
        <taxon>Hexapoda</taxon>
        <taxon>Insecta</taxon>
        <taxon>Pterygota</taxon>
        <taxon>Neoptera</taxon>
        <taxon>Endopterygota</taxon>
        <taxon>Lepidoptera</taxon>
        <taxon>Glossata</taxon>
        <taxon>Ditrysia</taxon>
        <taxon>Papilionoidea</taxon>
        <taxon>Pieridae</taxon>
        <taxon>Pierinae</taxon>
        <taxon>Pieris</taxon>
    </lineage>
</organism>
<feature type="signal peptide" evidence="1">
    <location>
        <begin position="1"/>
        <end position="22"/>
    </location>
</feature>
<evidence type="ECO:0000256" key="1">
    <source>
        <dbReference type="SAM" id="SignalP"/>
    </source>
</evidence>
<dbReference type="Proteomes" id="UP001152562">
    <property type="component" value="Unassembled WGS sequence"/>
</dbReference>
<name>A0A9P0U170_PIEBR</name>
<reference evidence="2" key="1">
    <citation type="submission" date="2022-05" db="EMBL/GenBank/DDBJ databases">
        <authorList>
            <person name="Okamura Y."/>
        </authorList>
    </citation>
    <scope>NUCLEOTIDE SEQUENCE</scope>
</reference>
<protein>
    <submittedName>
        <fullName evidence="2">Uncharacterized protein</fullName>
    </submittedName>
</protein>
<accession>A0A9P0U170</accession>
<evidence type="ECO:0000313" key="2">
    <source>
        <dbReference type="EMBL" id="CAH4037397.1"/>
    </source>
</evidence>
<gene>
    <name evidence="2" type="ORF">PIBRA_LOCUS13080</name>
</gene>
<dbReference type="AlphaFoldDB" id="A0A9P0U170"/>